<evidence type="ECO:0000313" key="2">
    <source>
        <dbReference type="EMBL" id="MPN04633.1"/>
    </source>
</evidence>
<dbReference type="Pfam" id="PF00990">
    <property type="entry name" value="GGDEF"/>
    <property type="match status" value="1"/>
</dbReference>
<organism evidence="2">
    <name type="scientific">bioreactor metagenome</name>
    <dbReference type="NCBI Taxonomy" id="1076179"/>
    <lineage>
        <taxon>unclassified sequences</taxon>
        <taxon>metagenomes</taxon>
        <taxon>ecological metagenomes</taxon>
    </lineage>
</organism>
<dbReference type="PROSITE" id="PS50887">
    <property type="entry name" value="GGDEF"/>
    <property type="match status" value="1"/>
</dbReference>
<dbReference type="GO" id="GO:0005886">
    <property type="term" value="C:plasma membrane"/>
    <property type="evidence" value="ECO:0007669"/>
    <property type="project" value="TreeGrafter"/>
</dbReference>
<dbReference type="InterPro" id="IPR043128">
    <property type="entry name" value="Rev_trsase/Diguanyl_cyclase"/>
</dbReference>
<dbReference type="SUPFAM" id="SSF55073">
    <property type="entry name" value="Nucleotide cyclase"/>
    <property type="match status" value="1"/>
</dbReference>
<proteinExistence type="predicted"/>
<accession>A0A645EVU7</accession>
<keyword evidence="2" id="KW-0548">Nucleotidyltransferase</keyword>
<protein>
    <submittedName>
        <fullName evidence="2">Putative diguanylate cyclase DgcC</fullName>
        <ecNumber evidence="2">2.7.7.65</ecNumber>
    </submittedName>
</protein>
<reference evidence="2" key="1">
    <citation type="submission" date="2019-08" db="EMBL/GenBank/DDBJ databases">
        <authorList>
            <person name="Kucharzyk K."/>
            <person name="Murdoch R.W."/>
            <person name="Higgins S."/>
            <person name="Loffler F."/>
        </authorList>
    </citation>
    <scope>NUCLEOTIDE SEQUENCE</scope>
</reference>
<dbReference type="Gene3D" id="3.30.70.270">
    <property type="match status" value="1"/>
</dbReference>
<dbReference type="InterPro" id="IPR000160">
    <property type="entry name" value="GGDEF_dom"/>
</dbReference>
<dbReference type="GO" id="GO:0052621">
    <property type="term" value="F:diguanylate cyclase activity"/>
    <property type="evidence" value="ECO:0007669"/>
    <property type="project" value="UniProtKB-EC"/>
</dbReference>
<gene>
    <name evidence="2" type="primary">dgcC_4</name>
    <name evidence="2" type="ORF">SDC9_151878</name>
</gene>
<feature type="domain" description="GGDEF" evidence="1">
    <location>
        <begin position="34"/>
        <end position="163"/>
    </location>
</feature>
<dbReference type="EC" id="2.7.7.65" evidence="2"/>
<dbReference type="GO" id="GO:1902201">
    <property type="term" value="P:negative regulation of bacterial-type flagellum-dependent cell motility"/>
    <property type="evidence" value="ECO:0007669"/>
    <property type="project" value="TreeGrafter"/>
</dbReference>
<dbReference type="SMART" id="SM00267">
    <property type="entry name" value="GGDEF"/>
    <property type="match status" value="1"/>
</dbReference>
<dbReference type="NCBIfam" id="TIGR00254">
    <property type="entry name" value="GGDEF"/>
    <property type="match status" value="1"/>
</dbReference>
<dbReference type="EMBL" id="VSSQ01050552">
    <property type="protein sequence ID" value="MPN04633.1"/>
    <property type="molecule type" value="Genomic_DNA"/>
</dbReference>
<dbReference type="PANTHER" id="PTHR45138">
    <property type="entry name" value="REGULATORY COMPONENTS OF SENSORY TRANSDUCTION SYSTEM"/>
    <property type="match status" value="1"/>
</dbReference>
<dbReference type="CDD" id="cd01949">
    <property type="entry name" value="GGDEF"/>
    <property type="match status" value="1"/>
</dbReference>
<sequence>MLQQSLKLDELTGIFNRKALHDAMKNFGDYNPKEKHVFAIIDIDKFKSINDNWGHRTGDRCLIEFARILRENCGNAVPFRYGGDEFCLLFHDANIEESIYTCEQIRTELKNLDIGVDPKLEITASFGLAEYSDKINIAQLFINADQALYKAKILRNKIEVFEG</sequence>
<name>A0A645EVU7_9ZZZZ</name>
<dbReference type="InterPro" id="IPR050469">
    <property type="entry name" value="Diguanylate_Cyclase"/>
</dbReference>
<dbReference type="PANTHER" id="PTHR45138:SF9">
    <property type="entry name" value="DIGUANYLATE CYCLASE DGCM-RELATED"/>
    <property type="match status" value="1"/>
</dbReference>
<dbReference type="AlphaFoldDB" id="A0A645EVU7"/>
<keyword evidence="2" id="KW-0808">Transferase</keyword>
<evidence type="ECO:0000259" key="1">
    <source>
        <dbReference type="PROSITE" id="PS50887"/>
    </source>
</evidence>
<comment type="caution">
    <text evidence="2">The sequence shown here is derived from an EMBL/GenBank/DDBJ whole genome shotgun (WGS) entry which is preliminary data.</text>
</comment>
<dbReference type="GO" id="GO:0043709">
    <property type="term" value="P:cell adhesion involved in single-species biofilm formation"/>
    <property type="evidence" value="ECO:0007669"/>
    <property type="project" value="TreeGrafter"/>
</dbReference>
<dbReference type="InterPro" id="IPR029787">
    <property type="entry name" value="Nucleotide_cyclase"/>
</dbReference>